<protein>
    <submittedName>
        <fullName evidence="1">Uncharacterized protein</fullName>
    </submittedName>
</protein>
<gene>
    <name evidence="1" type="ORF">BDM02DRAFT_3221730</name>
</gene>
<evidence type="ECO:0000313" key="2">
    <source>
        <dbReference type="Proteomes" id="UP000886501"/>
    </source>
</evidence>
<comment type="caution">
    <text evidence="1">The sequence shown here is derived from an EMBL/GenBank/DDBJ whole genome shotgun (WGS) entry which is preliminary data.</text>
</comment>
<name>A0ACB6Z1X5_THEGA</name>
<sequence length="89" mass="9694">MNNTRPGSHNTVFHAKSGRRVESIVSLAKTVIFVIPILENGMELGPNKKGALIHQPASSANKTLQDLTELVTQIHSIITQILSARPTRV</sequence>
<dbReference type="Proteomes" id="UP000886501">
    <property type="component" value="Unassembled WGS sequence"/>
</dbReference>
<evidence type="ECO:0000313" key="1">
    <source>
        <dbReference type="EMBL" id="KAF9643573.1"/>
    </source>
</evidence>
<accession>A0ACB6Z1X5</accession>
<organism evidence="1 2">
    <name type="scientific">Thelephora ganbajun</name>
    <name type="common">Ganba fungus</name>
    <dbReference type="NCBI Taxonomy" id="370292"/>
    <lineage>
        <taxon>Eukaryota</taxon>
        <taxon>Fungi</taxon>
        <taxon>Dikarya</taxon>
        <taxon>Basidiomycota</taxon>
        <taxon>Agaricomycotina</taxon>
        <taxon>Agaricomycetes</taxon>
        <taxon>Thelephorales</taxon>
        <taxon>Thelephoraceae</taxon>
        <taxon>Thelephora</taxon>
    </lineage>
</organism>
<reference evidence="1" key="1">
    <citation type="submission" date="2019-10" db="EMBL/GenBank/DDBJ databases">
        <authorList>
            <consortium name="DOE Joint Genome Institute"/>
            <person name="Kuo A."/>
            <person name="Miyauchi S."/>
            <person name="Kiss E."/>
            <person name="Drula E."/>
            <person name="Kohler A."/>
            <person name="Sanchez-Garcia M."/>
            <person name="Andreopoulos B."/>
            <person name="Barry K.W."/>
            <person name="Bonito G."/>
            <person name="Buee M."/>
            <person name="Carver A."/>
            <person name="Chen C."/>
            <person name="Cichocki N."/>
            <person name="Clum A."/>
            <person name="Culley D."/>
            <person name="Crous P.W."/>
            <person name="Fauchery L."/>
            <person name="Girlanda M."/>
            <person name="Hayes R."/>
            <person name="Keri Z."/>
            <person name="Labutti K."/>
            <person name="Lipzen A."/>
            <person name="Lombard V."/>
            <person name="Magnuson J."/>
            <person name="Maillard F."/>
            <person name="Morin E."/>
            <person name="Murat C."/>
            <person name="Nolan M."/>
            <person name="Ohm R."/>
            <person name="Pangilinan J."/>
            <person name="Pereira M."/>
            <person name="Perotto S."/>
            <person name="Peter M."/>
            <person name="Riley R."/>
            <person name="Sitrit Y."/>
            <person name="Stielow B."/>
            <person name="Szollosi G."/>
            <person name="Zifcakova L."/>
            <person name="Stursova M."/>
            <person name="Spatafora J.W."/>
            <person name="Tedersoo L."/>
            <person name="Vaario L.-M."/>
            <person name="Yamada A."/>
            <person name="Yan M."/>
            <person name="Wang P."/>
            <person name="Xu J."/>
            <person name="Bruns T."/>
            <person name="Baldrian P."/>
            <person name="Vilgalys R."/>
            <person name="Henrissat B."/>
            <person name="Grigoriev I.V."/>
            <person name="Hibbett D."/>
            <person name="Nagy L.G."/>
            <person name="Martin F.M."/>
        </authorList>
    </citation>
    <scope>NUCLEOTIDE SEQUENCE</scope>
    <source>
        <strain evidence="1">P2</strain>
    </source>
</reference>
<dbReference type="EMBL" id="MU118206">
    <property type="protein sequence ID" value="KAF9643573.1"/>
    <property type="molecule type" value="Genomic_DNA"/>
</dbReference>
<proteinExistence type="predicted"/>
<feature type="non-terminal residue" evidence="1">
    <location>
        <position position="89"/>
    </location>
</feature>
<keyword evidence="2" id="KW-1185">Reference proteome</keyword>
<reference evidence="1" key="2">
    <citation type="journal article" date="2020" name="Nat. Commun.">
        <title>Large-scale genome sequencing of mycorrhizal fungi provides insights into the early evolution of symbiotic traits.</title>
        <authorList>
            <person name="Miyauchi S."/>
            <person name="Kiss E."/>
            <person name="Kuo A."/>
            <person name="Drula E."/>
            <person name="Kohler A."/>
            <person name="Sanchez-Garcia M."/>
            <person name="Morin E."/>
            <person name="Andreopoulos B."/>
            <person name="Barry K.W."/>
            <person name="Bonito G."/>
            <person name="Buee M."/>
            <person name="Carver A."/>
            <person name="Chen C."/>
            <person name="Cichocki N."/>
            <person name="Clum A."/>
            <person name="Culley D."/>
            <person name="Crous P.W."/>
            <person name="Fauchery L."/>
            <person name="Girlanda M."/>
            <person name="Hayes R.D."/>
            <person name="Keri Z."/>
            <person name="LaButti K."/>
            <person name="Lipzen A."/>
            <person name="Lombard V."/>
            <person name="Magnuson J."/>
            <person name="Maillard F."/>
            <person name="Murat C."/>
            <person name="Nolan M."/>
            <person name="Ohm R.A."/>
            <person name="Pangilinan J."/>
            <person name="Pereira M.F."/>
            <person name="Perotto S."/>
            <person name="Peter M."/>
            <person name="Pfister S."/>
            <person name="Riley R."/>
            <person name="Sitrit Y."/>
            <person name="Stielow J.B."/>
            <person name="Szollosi G."/>
            <person name="Zifcakova L."/>
            <person name="Stursova M."/>
            <person name="Spatafora J.W."/>
            <person name="Tedersoo L."/>
            <person name="Vaario L.M."/>
            <person name="Yamada A."/>
            <person name="Yan M."/>
            <person name="Wang P."/>
            <person name="Xu J."/>
            <person name="Bruns T."/>
            <person name="Baldrian P."/>
            <person name="Vilgalys R."/>
            <person name="Dunand C."/>
            <person name="Henrissat B."/>
            <person name="Grigoriev I.V."/>
            <person name="Hibbett D."/>
            <person name="Nagy L.G."/>
            <person name="Martin F.M."/>
        </authorList>
    </citation>
    <scope>NUCLEOTIDE SEQUENCE</scope>
    <source>
        <strain evidence="1">P2</strain>
    </source>
</reference>